<dbReference type="PANTHER" id="PTHR33620">
    <property type="entry name" value="UREASE ACCESSORY PROTEIN F"/>
    <property type="match status" value="1"/>
</dbReference>
<dbReference type="AlphaFoldDB" id="R7YXF6"/>
<keyword evidence="5" id="KW-1185">Reference proteome</keyword>
<proteinExistence type="inferred from homology"/>
<dbReference type="InterPro" id="IPR038277">
    <property type="entry name" value="UreF_sf"/>
</dbReference>
<keyword evidence="2" id="KW-0143">Chaperone</keyword>
<evidence type="ECO:0000313" key="5">
    <source>
        <dbReference type="Proteomes" id="UP000016924"/>
    </source>
</evidence>
<dbReference type="RefSeq" id="XP_007781806.1">
    <property type="nucleotide sequence ID" value="XM_007783616.1"/>
</dbReference>
<dbReference type="OrthoDB" id="2550922at2759"/>
<sequence length="294" mass="32090">MITPDPNQQSLQDEIIALERRLLEAKSRLNVNGVDRPLSLTESSNGALHTLLLLADSALPLGSFAFSSGLESYLAHHRPSPPSASQVPSFHRFLHLSLSSLASTALPYTLAAYRHPELINDLDNDFDASTPCTVARRASVAQGRALLSVWDRSFKSHYASSALSNNSNVEIDASIAFQDLLRNPPPGPPESQPNAHLAPLWGLLTRILGLPLHESAYLFLFSHVRTVTSAAVRASVLGPYQAQAVLASGELREKIQALVGEMWDVKVEDAGLSVPVMDLWVGRHEMLYSRIFNS</sequence>
<name>R7YXF6_CONA1</name>
<dbReference type="HAMAP" id="MF_01385">
    <property type="entry name" value="UreF"/>
    <property type="match status" value="1"/>
</dbReference>
<comment type="similarity">
    <text evidence="3">Belongs to the UreF family.</text>
</comment>
<evidence type="ECO:0000256" key="2">
    <source>
        <dbReference type="ARBA" id="ARBA00023186"/>
    </source>
</evidence>
<dbReference type="eggNOG" id="ENOG502REVQ">
    <property type="taxonomic scope" value="Eukaryota"/>
</dbReference>
<gene>
    <name evidence="4" type="ORF">W97_05734</name>
</gene>
<organism evidence="4 5">
    <name type="scientific">Coniosporium apollinis (strain CBS 100218)</name>
    <name type="common">Rock-inhabiting black yeast</name>
    <dbReference type="NCBI Taxonomy" id="1168221"/>
    <lineage>
        <taxon>Eukaryota</taxon>
        <taxon>Fungi</taxon>
        <taxon>Dikarya</taxon>
        <taxon>Ascomycota</taxon>
        <taxon>Pezizomycotina</taxon>
        <taxon>Dothideomycetes</taxon>
        <taxon>Dothideomycetes incertae sedis</taxon>
        <taxon>Coniosporium</taxon>
    </lineage>
</organism>
<evidence type="ECO:0000313" key="4">
    <source>
        <dbReference type="EMBL" id="EON66489.1"/>
    </source>
</evidence>
<dbReference type="HOGENOM" id="CLU_049215_0_0_1"/>
<evidence type="ECO:0008006" key="6">
    <source>
        <dbReference type="Google" id="ProtNLM"/>
    </source>
</evidence>
<evidence type="ECO:0000256" key="3">
    <source>
        <dbReference type="ARBA" id="ARBA00046339"/>
    </source>
</evidence>
<dbReference type="InterPro" id="IPR002639">
    <property type="entry name" value="UreF"/>
</dbReference>
<dbReference type="STRING" id="1168221.R7YXF6"/>
<dbReference type="PANTHER" id="PTHR33620:SF1">
    <property type="entry name" value="UREASE ACCESSORY PROTEIN F"/>
    <property type="match status" value="1"/>
</dbReference>
<accession>R7YXF6</accession>
<protein>
    <recommendedName>
        <fullName evidence="6">Urease accessory protein</fullName>
    </recommendedName>
</protein>
<dbReference type="EMBL" id="JH767581">
    <property type="protein sequence ID" value="EON66489.1"/>
    <property type="molecule type" value="Genomic_DNA"/>
</dbReference>
<dbReference type="OMA" id="WVGRHEK"/>
<keyword evidence="1" id="KW-0996">Nickel insertion</keyword>
<reference evidence="5" key="1">
    <citation type="submission" date="2012-06" db="EMBL/GenBank/DDBJ databases">
        <title>The genome sequence of Coniosporium apollinis CBS 100218.</title>
        <authorList>
            <consortium name="The Broad Institute Genome Sequencing Platform"/>
            <person name="Cuomo C."/>
            <person name="Gorbushina A."/>
            <person name="Noack S."/>
            <person name="Walker B."/>
            <person name="Young S.K."/>
            <person name="Zeng Q."/>
            <person name="Gargeya S."/>
            <person name="Fitzgerald M."/>
            <person name="Haas B."/>
            <person name="Abouelleil A."/>
            <person name="Alvarado L."/>
            <person name="Arachchi H.M."/>
            <person name="Berlin A.M."/>
            <person name="Chapman S.B."/>
            <person name="Goldberg J."/>
            <person name="Griggs A."/>
            <person name="Gujja S."/>
            <person name="Hansen M."/>
            <person name="Howarth C."/>
            <person name="Imamovic A."/>
            <person name="Larimer J."/>
            <person name="McCowan C."/>
            <person name="Montmayeur A."/>
            <person name="Murphy C."/>
            <person name="Neiman D."/>
            <person name="Pearson M."/>
            <person name="Priest M."/>
            <person name="Roberts A."/>
            <person name="Saif S."/>
            <person name="Shea T."/>
            <person name="Sisk P."/>
            <person name="Sykes S."/>
            <person name="Wortman J."/>
            <person name="Nusbaum C."/>
            <person name="Birren B."/>
        </authorList>
    </citation>
    <scope>NUCLEOTIDE SEQUENCE [LARGE SCALE GENOMIC DNA]</scope>
    <source>
        <strain evidence="5">CBS 100218</strain>
    </source>
</reference>
<dbReference type="Gene3D" id="1.10.4190.10">
    <property type="entry name" value="Urease accessory protein UreF"/>
    <property type="match status" value="1"/>
</dbReference>
<evidence type="ECO:0000256" key="1">
    <source>
        <dbReference type="ARBA" id="ARBA00022988"/>
    </source>
</evidence>
<dbReference type="GeneID" id="19903045"/>
<dbReference type="Pfam" id="PF01730">
    <property type="entry name" value="UreF"/>
    <property type="match status" value="1"/>
</dbReference>
<dbReference type="Proteomes" id="UP000016924">
    <property type="component" value="Unassembled WGS sequence"/>
</dbReference>
<dbReference type="GO" id="GO:0016151">
    <property type="term" value="F:nickel cation binding"/>
    <property type="evidence" value="ECO:0007669"/>
    <property type="project" value="InterPro"/>
</dbReference>